<sequence length="477" mass="54058">MNKNFAAEGPLDTEKDGGTNMLDEHSHEKDATISNDLPFTFFDRPNNTMANAHLDMTIHDIPFIATVREYSTGNKPTTDSEAPNFYDMLSTFDCLPSGESCFKCLKSGAIGRGGSCERCQAQCPCFCRTLCQIRPPPKPLVAIWKVTRPRVSKEPDRHIPRIIHQTWFEAITREKYPKMSLMTESFRQSGWQYEFYDDDRAAQFLQTHFPPAVFEAYDTLLPGAFKADIFRYCVLLIMGGLYADVDVMLESNLDKLIPPSVGFMTPEDIPGMTVGHAHCLWNGFLAAAPGHPFLAQTIQNVVNHIRNRYTSIDYDDMLCPNPVLTVSHLKDVLFTAGPCILGASVNDVLQLHRQTTFEPGDVKLFPKHTVSNLNGKGQQDSALHRHSFNVTSSDPRFLIPGRSIILKRDLIDRFPHRFIWEERNMVAAVTNIPDYDDRPETSIHYGEIHDDFRIYGLNGVYKDTHRANEDIMIEIVP</sequence>
<dbReference type="Gene3D" id="3.90.550.20">
    <property type="match status" value="1"/>
</dbReference>
<evidence type="ECO:0000256" key="1">
    <source>
        <dbReference type="SAM" id="MobiDB-lite"/>
    </source>
</evidence>
<name>A0A1Z5JWM3_FISSO</name>
<dbReference type="InterPro" id="IPR029044">
    <property type="entry name" value="Nucleotide-diphossugar_trans"/>
</dbReference>
<comment type="caution">
    <text evidence="2">The sequence shown here is derived from an EMBL/GenBank/DDBJ whole genome shotgun (WGS) entry which is preliminary data.</text>
</comment>
<dbReference type="Proteomes" id="UP000198406">
    <property type="component" value="Unassembled WGS sequence"/>
</dbReference>
<dbReference type="InterPro" id="IPR007577">
    <property type="entry name" value="GlycoTrfase_DXD_sugar-bd_CS"/>
</dbReference>
<evidence type="ECO:0000313" key="3">
    <source>
        <dbReference type="Proteomes" id="UP000198406"/>
    </source>
</evidence>
<evidence type="ECO:0000313" key="2">
    <source>
        <dbReference type="EMBL" id="GAX18266.1"/>
    </source>
</evidence>
<gene>
    <name evidence="2" type="ORF">FisN_20Lh030</name>
</gene>
<dbReference type="GO" id="GO:0000136">
    <property type="term" value="C:mannan polymerase complex"/>
    <property type="evidence" value="ECO:0007669"/>
    <property type="project" value="TreeGrafter"/>
</dbReference>
<keyword evidence="3" id="KW-1185">Reference proteome</keyword>
<dbReference type="PANTHER" id="PTHR31834:SF1">
    <property type="entry name" value="INITIATION-SPECIFIC ALPHA-1,6-MANNOSYLTRANSFERASE"/>
    <property type="match status" value="1"/>
</dbReference>
<proteinExistence type="predicted"/>
<dbReference type="Pfam" id="PF04488">
    <property type="entry name" value="Gly_transf_sug"/>
    <property type="match status" value="1"/>
</dbReference>
<organism evidence="2 3">
    <name type="scientific">Fistulifera solaris</name>
    <name type="common">Oleaginous diatom</name>
    <dbReference type="NCBI Taxonomy" id="1519565"/>
    <lineage>
        <taxon>Eukaryota</taxon>
        <taxon>Sar</taxon>
        <taxon>Stramenopiles</taxon>
        <taxon>Ochrophyta</taxon>
        <taxon>Bacillariophyta</taxon>
        <taxon>Bacillariophyceae</taxon>
        <taxon>Bacillariophycidae</taxon>
        <taxon>Naviculales</taxon>
        <taxon>Naviculaceae</taxon>
        <taxon>Fistulifera</taxon>
    </lineage>
</organism>
<dbReference type="PANTHER" id="PTHR31834">
    <property type="entry name" value="INITIATION-SPECIFIC ALPHA-1,6-MANNOSYLTRANSFERASE"/>
    <property type="match status" value="1"/>
</dbReference>
<protein>
    <submittedName>
        <fullName evidence="2">Uncharacterized protein</fullName>
    </submittedName>
</protein>
<dbReference type="InParanoid" id="A0A1Z5JWM3"/>
<dbReference type="SUPFAM" id="SSF53448">
    <property type="entry name" value="Nucleotide-diphospho-sugar transferases"/>
    <property type="match status" value="1"/>
</dbReference>
<feature type="region of interest" description="Disordered" evidence="1">
    <location>
        <begin position="1"/>
        <end position="29"/>
    </location>
</feature>
<dbReference type="GO" id="GO:0000009">
    <property type="term" value="F:alpha-1,6-mannosyltransferase activity"/>
    <property type="evidence" value="ECO:0007669"/>
    <property type="project" value="InterPro"/>
</dbReference>
<dbReference type="AlphaFoldDB" id="A0A1Z5JWM3"/>
<dbReference type="InterPro" id="IPR039367">
    <property type="entry name" value="Och1-like"/>
</dbReference>
<feature type="compositionally biased region" description="Basic and acidic residues" evidence="1">
    <location>
        <begin position="12"/>
        <end position="29"/>
    </location>
</feature>
<dbReference type="GO" id="GO:0006487">
    <property type="term" value="P:protein N-linked glycosylation"/>
    <property type="evidence" value="ECO:0007669"/>
    <property type="project" value="TreeGrafter"/>
</dbReference>
<dbReference type="EMBL" id="BDSP01000126">
    <property type="protein sequence ID" value="GAX18266.1"/>
    <property type="molecule type" value="Genomic_DNA"/>
</dbReference>
<reference evidence="2 3" key="1">
    <citation type="journal article" date="2015" name="Plant Cell">
        <title>Oil accumulation by the oleaginous diatom Fistulifera solaris as revealed by the genome and transcriptome.</title>
        <authorList>
            <person name="Tanaka T."/>
            <person name="Maeda Y."/>
            <person name="Veluchamy A."/>
            <person name="Tanaka M."/>
            <person name="Abida H."/>
            <person name="Marechal E."/>
            <person name="Bowler C."/>
            <person name="Muto M."/>
            <person name="Sunaga Y."/>
            <person name="Tanaka M."/>
            <person name="Yoshino T."/>
            <person name="Taniguchi T."/>
            <person name="Fukuda Y."/>
            <person name="Nemoto M."/>
            <person name="Matsumoto M."/>
            <person name="Wong P.S."/>
            <person name="Aburatani S."/>
            <person name="Fujibuchi W."/>
        </authorList>
    </citation>
    <scope>NUCLEOTIDE SEQUENCE [LARGE SCALE GENOMIC DNA]</scope>
    <source>
        <strain evidence="2 3">JPCC DA0580</strain>
    </source>
</reference>
<accession>A0A1Z5JWM3</accession>
<dbReference type="OrthoDB" id="41634at2759"/>